<dbReference type="RefSeq" id="XP_001486598.2">
    <property type="nucleotide sequence ID" value="XM_001486548.1"/>
</dbReference>
<gene>
    <name evidence="2" type="ORF">PGUG_02269</name>
</gene>
<reference evidence="2 3" key="1">
    <citation type="journal article" date="2009" name="Nature">
        <title>Evolution of pathogenicity and sexual reproduction in eight Candida genomes.</title>
        <authorList>
            <person name="Butler G."/>
            <person name="Rasmussen M.D."/>
            <person name="Lin M.F."/>
            <person name="Santos M.A."/>
            <person name="Sakthikumar S."/>
            <person name="Munro C.A."/>
            <person name="Rheinbay E."/>
            <person name="Grabherr M."/>
            <person name="Forche A."/>
            <person name="Reedy J.L."/>
            <person name="Agrafioti I."/>
            <person name="Arnaud M.B."/>
            <person name="Bates S."/>
            <person name="Brown A.J."/>
            <person name="Brunke S."/>
            <person name="Costanzo M.C."/>
            <person name="Fitzpatrick D.A."/>
            <person name="de Groot P.W."/>
            <person name="Harris D."/>
            <person name="Hoyer L.L."/>
            <person name="Hube B."/>
            <person name="Klis F.M."/>
            <person name="Kodira C."/>
            <person name="Lennard N."/>
            <person name="Logue M.E."/>
            <person name="Martin R."/>
            <person name="Neiman A.M."/>
            <person name="Nikolaou E."/>
            <person name="Quail M.A."/>
            <person name="Quinn J."/>
            <person name="Santos M.C."/>
            <person name="Schmitzberger F.F."/>
            <person name="Sherlock G."/>
            <person name="Shah P."/>
            <person name="Silverstein K.A."/>
            <person name="Skrzypek M.S."/>
            <person name="Soll D."/>
            <person name="Staggs R."/>
            <person name="Stansfield I."/>
            <person name="Stumpf M.P."/>
            <person name="Sudbery P.E."/>
            <person name="Srikantha T."/>
            <person name="Zeng Q."/>
            <person name="Berman J."/>
            <person name="Berriman M."/>
            <person name="Heitman J."/>
            <person name="Gow N.A."/>
            <person name="Lorenz M.C."/>
            <person name="Birren B.W."/>
            <person name="Kellis M."/>
            <person name="Cuomo C.A."/>
        </authorList>
    </citation>
    <scope>NUCLEOTIDE SEQUENCE [LARGE SCALE GENOMIC DNA]</scope>
    <source>
        <strain evidence="3">ATCC 6260 / CBS 566 / DSM 6381 / JCM 1539 / NBRC 10279 / NRRL Y-324</strain>
    </source>
</reference>
<name>A5DG68_PICGU</name>
<feature type="region of interest" description="Disordered" evidence="1">
    <location>
        <begin position="101"/>
        <end position="140"/>
    </location>
</feature>
<evidence type="ECO:0000313" key="3">
    <source>
        <dbReference type="Proteomes" id="UP000001997"/>
    </source>
</evidence>
<dbReference type="GeneID" id="5128092"/>
<dbReference type="Proteomes" id="UP000001997">
    <property type="component" value="Unassembled WGS sequence"/>
</dbReference>
<dbReference type="EMBL" id="CH408156">
    <property type="protein sequence ID" value="EDK38171.2"/>
    <property type="molecule type" value="Genomic_DNA"/>
</dbReference>
<dbReference type="KEGG" id="pgu:PGUG_02269"/>
<dbReference type="InParanoid" id="A5DG68"/>
<organism evidence="2 3">
    <name type="scientific">Meyerozyma guilliermondii (strain ATCC 6260 / CBS 566 / DSM 6381 / JCM 1539 / NBRC 10279 / NRRL Y-324)</name>
    <name type="common">Yeast</name>
    <name type="synonym">Candida guilliermondii</name>
    <dbReference type="NCBI Taxonomy" id="294746"/>
    <lineage>
        <taxon>Eukaryota</taxon>
        <taxon>Fungi</taxon>
        <taxon>Dikarya</taxon>
        <taxon>Ascomycota</taxon>
        <taxon>Saccharomycotina</taxon>
        <taxon>Pichiomycetes</taxon>
        <taxon>Debaryomycetaceae</taxon>
        <taxon>Meyerozyma</taxon>
    </lineage>
</organism>
<accession>A5DG68</accession>
<sequence length="280" mass="32097">MSFPIYNDIDELVAAINSRPQYLGDQRRSRGGDNNGEQDPILEFLHAQDPESQTPRLVSLPTAAELASVDLSLHCEYLYDFTSSMEPTHGMQSHFPLESMGALPSAESHPTYNSSRVPSTDTNSFTQEHSAHFESSRDLSYPHENVPKGTMFMYPNDGTEGWTPWRERWDISDMKGDFDAAVQSRKTEQTWDLEDQAWSNFFKDLRSKTKHMSKKNWKPVSIYQALGMLKRDDTRLPDDYVPYTNCTGIFNFRPPGAWKRGPKRTKEIKKTKKTKEQSTG</sequence>
<proteinExistence type="predicted"/>
<feature type="compositionally biased region" description="Basic and acidic residues" evidence="1">
    <location>
        <begin position="129"/>
        <end position="140"/>
    </location>
</feature>
<evidence type="ECO:0000256" key="1">
    <source>
        <dbReference type="SAM" id="MobiDB-lite"/>
    </source>
</evidence>
<protein>
    <submittedName>
        <fullName evidence="2">Uncharacterized protein</fullName>
    </submittedName>
</protein>
<feature type="compositionally biased region" description="Basic residues" evidence="1">
    <location>
        <begin position="260"/>
        <end position="273"/>
    </location>
</feature>
<keyword evidence="3" id="KW-1185">Reference proteome</keyword>
<dbReference type="VEuPathDB" id="FungiDB:PGUG_02269"/>
<dbReference type="AlphaFoldDB" id="A5DG68"/>
<feature type="compositionally biased region" description="Polar residues" evidence="1">
    <location>
        <begin position="108"/>
        <end position="128"/>
    </location>
</feature>
<dbReference type="OrthoDB" id="4096135at2759"/>
<evidence type="ECO:0000313" key="2">
    <source>
        <dbReference type="EMBL" id="EDK38171.2"/>
    </source>
</evidence>
<feature type="region of interest" description="Disordered" evidence="1">
    <location>
        <begin position="254"/>
        <end position="280"/>
    </location>
</feature>
<dbReference type="HOGENOM" id="CLU_994374_0_0_1"/>